<protein>
    <submittedName>
        <fullName evidence="2">DUF3034 family protein</fullName>
    </submittedName>
</protein>
<evidence type="ECO:0000256" key="1">
    <source>
        <dbReference type="SAM" id="SignalP"/>
    </source>
</evidence>
<organism evidence="2 3">
    <name type="scientific">Panacagrimonas perspica</name>
    <dbReference type="NCBI Taxonomy" id="381431"/>
    <lineage>
        <taxon>Bacteria</taxon>
        <taxon>Pseudomonadati</taxon>
        <taxon>Pseudomonadota</taxon>
        <taxon>Gammaproteobacteria</taxon>
        <taxon>Nevskiales</taxon>
        <taxon>Nevskiaceae</taxon>
        <taxon>Panacagrimonas</taxon>
    </lineage>
</organism>
<reference evidence="2 3" key="1">
    <citation type="submission" date="2019-03" db="EMBL/GenBank/DDBJ databases">
        <title>Genomic Encyclopedia of Type Strains, Phase IV (KMG-IV): sequencing the most valuable type-strain genomes for metagenomic binning, comparative biology and taxonomic classification.</title>
        <authorList>
            <person name="Goeker M."/>
        </authorList>
    </citation>
    <scope>NUCLEOTIDE SEQUENCE [LARGE SCALE GENOMIC DNA]</scope>
    <source>
        <strain evidence="2 3">DSM 26377</strain>
    </source>
</reference>
<sequence length="363" mass="38688">MKRNERAARTGSFLKAAAILAAGLFSGNAAAGFYNDGKVLLTGGVATIDGAGGGGITPWAVINGYGTRDGINGSLHYTYAYLPNYSLNSYGASVGLYDRLELSFTRSTLPTGSTFDTVGLIAGILPGVVGDTGIEPFNTTIEMDVFGAKLRLFGDAVYTSDSLIPQVSIGGFYKDNKNKDLLTTLQAAKRKDWEAYVSVTKVYFPFSTLVNLTGRYTSANQTGLTGFGYKDRTNGGSGKKDDKKEMRLEVSIATLVAKNTAFGAEYAQHGTSLDNVGVNLNGIGTGQLVGAITDALGPVTDVAGVSLDHLDDTLTQHEDDWYDLFFAYAPNKRISFVVAYAMLGNITLTPDQHGFYLSTHLTF</sequence>
<feature type="signal peptide" evidence="1">
    <location>
        <begin position="1"/>
        <end position="31"/>
    </location>
</feature>
<dbReference type="RefSeq" id="WP_133879947.1">
    <property type="nucleotide sequence ID" value="NZ_MWIN01000039.1"/>
</dbReference>
<evidence type="ECO:0000313" key="2">
    <source>
        <dbReference type="EMBL" id="TDU31357.1"/>
    </source>
</evidence>
<feature type="chain" id="PRO_5030099590" evidence="1">
    <location>
        <begin position="32"/>
        <end position="363"/>
    </location>
</feature>
<dbReference type="AlphaFoldDB" id="A0A4R7PBI3"/>
<comment type="caution">
    <text evidence="2">The sequence shown here is derived from an EMBL/GenBank/DDBJ whole genome shotgun (WGS) entry which is preliminary data.</text>
</comment>
<gene>
    <name evidence="2" type="ORF">DFR24_0725</name>
</gene>
<dbReference type="Pfam" id="PF11231">
    <property type="entry name" value="DUF3034"/>
    <property type="match status" value="1"/>
</dbReference>
<evidence type="ECO:0000313" key="3">
    <source>
        <dbReference type="Proteomes" id="UP000295341"/>
    </source>
</evidence>
<proteinExistence type="predicted"/>
<dbReference type="EMBL" id="SOBT01000008">
    <property type="protein sequence ID" value="TDU31357.1"/>
    <property type="molecule type" value="Genomic_DNA"/>
</dbReference>
<accession>A0A4R7PBI3</accession>
<dbReference type="Proteomes" id="UP000295341">
    <property type="component" value="Unassembled WGS sequence"/>
</dbReference>
<keyword evidence="1" id="KW-0732">Signal</keyword>
<dbReference type="InterPro" id="IPR021393">
    <property type="entry name" value="DUF3034"/>
</dbReference>
<keyword evidence="3" id="KW-1185">Reference proteome</keyword>
<dbReference type="OrthoDB" id="9126735at2"/>
<name>A0A4R7PBI3_9GAMM</name>